<dbReference type="RefSeq" id="WP_183411505.1">
    <property type="nucleotide sequence ID" value="NZ_JACHWY010000003.1"/>
</dbReference>
<sequence length="96" mass="11393">MSTRIRYYLQLGLAWLLVVLGTLILFSPFPLGLFTLAVGLSLLIYTSESFQHKVHDYRQSHHRFNQQIVRLEDQLERYLRVMSDTLRKTRPQTLDE</sequence>
<gene>
    <name evidence="3" type="ORF">FHR99_003013</name>
</gene>
<reference evidence="3 4" key="1">
    <citation type="submission" date="2020-08" db="EMBL/GenBank/DDBJ databases">
        <title>Genomic Encyclopedia of Type Strains, Phase III (KMG-III): the genomes of soil and plant-associated and newly described type strains.</title>
        <authorList>
            <person name="Whitman W."/>
        </authorList>
    </citation>
    <scope>NUCLEOTIDE SEQUENCE [LARGE SCALE GENOMIC DNA]</scope>
    <source>
        <strain evidence="3 4">CECT 8654</strain>
    </source>
</reference>
<accession>A0A7W4Z6P8</accession>
<evidence type="ECO:0000313" key="3">
    <source>
        <dbReference type="EMBL" id="MBB3048739.1"/>
    </source>
</evidence>
<keyword evidence="2" id="KW-1133">Transmembrane helix</keyword>
<keyword evidence="1" id="KW-0175">Coiled coil</keyword>
<evidence type="ECO:0000256" key="2">
    <source>
        <dbReference type="SAM" id="Phobius"/>
    </source>
</evidence>
<dbReference type="EMBL" id="JACHWY010000003">
    <property type="protein sequence ID" value="MBB3048739.1"/>
    <property type="molecule type" value="Genomic_DNA"/>
</dbReference>
<keyword evidence="2" id="KW-0472">Membrane</keyword>
<organism evidence="3 4">
    <name type="scientific">Litorivivens lipolytica</name>
    <dbReference type="NCBI Taxonomy" id="1524264"/>
    <lineage>
        <taxon>Bacteria</taxon>
        <taxon>Pseudomonadati</taxon>
        <taxon>Pseudomonadota</taxon>
        <taxon>Gammaproteobacteria</taxon>
        <taxon>Litorivivens</taxon>
    </lineage>
</organism>
<evidence type="ECO:0000256" key="1">
    <source>
        <dbReference type="SAM" id="Coils"/>
    </source>
</evidence>
<proteinExistence type="predicted"/>
<name>A0A7W4Z6P8_9GAMM</name>
<dbReference type="Proteomes" id="UP000537130">
    <property type="component" value="Unassembled WGS sequence"/>
</dbReference>
<comment type="caution">
    <text evidence="3">The sequence shown here is derived from an EMBL/GenBank/DDBJ whole genome shotgun (WGS) entry which is preliminary data.</text>
</comment>
<protein>
    <submittedName>
        <fullName evidence="3">Uncharacterized protein</fullName>
    </submittedName>
</protein>
<keyword evidence="2" id="KW-0812">Transmembrane</keyword>
<evidence type="ECO:0000313" key="4">
    <source>
        <dbReference type="Proteomes" id="UP000537130"/>
    </source>
</evidence>
<dbReference type="AlphaFoldDB" id="A0A7W4Z6P8"/>
<feature type="transmembrane region" description="Helical" evidence="2">
    <location>
        <begin position="7"/>
        <end position="26"/>
    </location>
</feature>
<feature type="coiled-coil region" evidence="1">
    <location>
        <begin position="54"/>
        <end position="88"/>
    </location>
</feature>
<keyword evidence="4" id="KW-1185">Reference proteome</keyword>